<evidence type="ECO:0000256" key="1">
    <source>
        <dbReference type="ARBA" id="ARBA00001966"/>
    </source>
</evidence>
<keyword evidence="10 13" id="KW-0411">Iron-sulfur</keyword>
<keyword evidence="7 13" id="KW-0378">Hydrolase</keyword>
<evidence type="ECO:0000256" key="10">
    <source>
        <dbReference type="ARBA" id="ARBA00023014"/>
    </source>
</evidence>
<dbReference type="InterPro" id="IPR011604">
    <property type="entry name" value="PDDEXK-like_dom_sf"/>
</dbReference>
<evidence type="ECO:0000256" key="8">
    <source>
        <dbReference type="ARBA" id="ARBA00022839"/>
    </source>
</evidence>
<dbReference type="GO" id="GO:0046872">
    <property type="term" value="F:metal ion binding"/>
    <property type="evidence" value="ECO:0007669"/>
    <property type="project" value="UniProtKB-KW"/>
</dbReference>
<evidence type="ECO:0000256" key="2">
    <source>
        <dbReference type="ARBA" id="ARBA00009189"/>
    </source>
</evidence>
<dbReference type="GO" id="GO:0051607">
    <property type="term" value="P:defense response to virus"/>
    <property type="evidence" value="ECO:0007669"/>
    <property type="project" value="UniProtKB-KW"/>
</dbReference>
<organism evidence="15 16">
    <name type="scientific">Clostridium putrefaciens</name>
    <dbReference type="NCBI Taxonomy" id="99675"/>
    <lineage>
        <taxon>Bacteria</taxon>
        <taxon>Bacillati</taxon>
        <taxon>Bacillota</taxon>
        <taxon>Clostridia</taxon>
        <taxon>Eubacteriales</taxon>
        <taxon>Clostridiaceae</taxon>
        <taxon>Clostridium</taxon>
    </lineage>
</organism>
<dbReference type="Pfam" id="PF01930">
    <property type="entry name" value="Cas_Cas4"/>
    <property type="match status" value="1"/>
</dbReference>
<dbReference type="InterPro" id="IPR013343">
    <property type="entry name" value="CRISPR-assoc_prot_Cas4"/>
</dbReference>
<proteinExistence type="inferred from homology"/>
<comment type="similarity">
    <text evidence="2 13">Belongs to the CRISPR-associated exonuclease Cas4 family.</text>
</comment>
<dbReference type="Proteomes" id="UP000254664">
    <property type="component" value="Unassembled WGS sequence"/>
</dbReference>
<evidence type="ECO:0000256" key="9">
    <source>
        <dbReference type="ARBA" id="ARBA00023004"/>
    </source>
</evidence>
<evidence type="ECO:0000313" key="15">
    <source>
        <dbReference type="EMBL" id="SUY46403.1"/>
    </source>
</evidence>
<keyword evidence="8 13" id="KW-0269">Exonuclease</keyword>
<evidence type="ECO:0000256" key="11">
    <source>
        <dbReference type="ARBA" id="ARBA00023118"/>
    </source>
</evidence>
<dbReference type="Gene3D" id="3.90.320.10">
    <property type="match status" value="1"/>
</dbReference>
<evidence type="ECO:0000256" key="3">
    <source>
        <dbReference type="ARBA" id="ARBA00012768"/>
    </source>
</evidence>
<dbReference type="InterPro" id="IPR051827">
    <property type="entry name" value="Cas4_exonuclease"/>
</dbReference>
<comment type="cofactor">
    <cofactor evidence="13">
        <name>Mg(2+)</name>
        <dbReference type="ChEBI" id="CHEBI:18420"/>
    </cofactor>
    <cofactor evidence="13">
        <name>Mn(2+)</name>
        <dbReference type="ChEBI" id="CHEBI:29035"/>
    </cofactor>
    <text evidence="13">Mg(2+) or Mn(2+) required for ssDNA cleavage activity.</text>
</comment>
<dbReference type="PANTHER" id="PTHR36531:SF6">
    <property type="entry name" value="DNA REPLICATION ATP-DEPENDENT HELICASE_NUCLEASE DNA2"/>
    <property type="match status" value="1"/>
</dbReference>
<dbReference type="EMBL" id="UFWZ01000001">
    <property type="protein sequence ID" value="SUY46403.1"/>
    <property type="molecule type" value="Genomic_DNA"/>
</dbReference>
<comment type="cofactor">
    <cofactor evidence="13">
        <name>iron-sulfur cluster</name>
        <dbReference type="ChEBI" id="CHEBI:30408"/>
    </cofactor>
</comment>
<keyword evidence="11 13" id="KW-0051">Antiviral defense</keyword>
<evidence type="ECO:0000313" key="16">
    <source>
        <dbReference type="Proteomes" id="UP000254664"/>
    </source>
</evidence>
<sequence>MYSVEEIDKDSFYIEASAVNTYLYCPRRCYYEYIQNEFESNAHTIIGDQVHENVDEFGEEDRRGKIIYKAVKLISDKYGVVLKVDTVEEDGEMIYPVEYKKGKRGLWKNDKYQMALQAMLLEEKLSRPVNKGYIYYVGSKERVEFEISNKLKQEVIETVEEIRNLYKSMKIPEGVDDNRCRYCSINNICLPRERSIIKAMKR</sequence>
<reference evidence="15 16" key="1">
    <citation type="submission" date="2018-06" db="EMBL/GenBank/DDBJ databases">
        <authorList>
            <consortium name="Pathogen Informatics"/>
            <person name="Doyle S."/>
        </authorList>
    </citation>
    <scope>NUCLEOTIDE SEQUENCE [LARGE SCALE GENOMIC DNA]</scope>
    <source>
        <strain evidence="15 16">NCTC9836</strain>
    </source>
</reference>
<keyword evidence="16" id="KW-1185">Reference proteome</keyword>
<evidence type="ECO:0000256" key="12">
    <source>
        <dbReference type="ARBA" id="ARBA00023211"/>
    </source>
</evidence>
<evidence type="ECO:0000259" key="14">
    <source>
        <dbReference type="Pfam" id="PF01930"/>
    </source>
</evidence>
<dbReference type="NCBIfam" id="TIGR00372">
    <property type="entry name" value="cas4"/>
    <property type="match status" value="1"/>
</dbReference>
<dbReference type="OrthoDB" id="9781776at2"/>
<evidence type="ECO:0000256" key="6">
    <source>
        <dbReference type="ARBA" id="ARBA00022723"/>
    </source>
</evidence>
<name>A0A381J7R2_9CLOT</name>
<feature type="domain" description="DUF83" evidence="14">
    <location>
        <begin position="17"/>
        <end position="190"/>
    </location>
</feature>
<evidence type="ECO:0000256" key="13">
    <source>
        <dbReference type="RuleBase" id="RU365022"/>
    </source>
</evidence>
<keyword evidence="5 13" id="KW-0540">Nuclease</keyword>
<dbReference type="GO" id="GO:0051536">
    <property type="term" value="F:iron-sulfur cluster binding"/>
    <property type="evidence" value="ECO:0007669"/>
    <property type="project" value="UniProtKB-KW"/>
</dbReference>
<keyword evidence="6 13" id="KW-0479">Metal-binding</keyword>
<protein>
    <recommendedName>
        <fullName evidence="4 13">CRISPR-associated exonuclease Cas4</fullName>
        <ecNumber evidence="3 13">3.1.12.1</ecNumber>
    </recommendedName>
</protein>
<comment type="function">
    <text evidence="13">CRISPR (clustered regularly interspaced short palindromic repeat) is an adaptive immune system that provides protection against mobile genetic elements (viruses, transposable elements and conjugative plasmids). CRISPR clusters contain sequences complementary to antecedent mobile elements and target invading nucleic acids. CRISPR clusters are transcribed and processed into CRISPR RNA (crRNA).</text>
</comment>
<accession>A0A381J7R2</accession>
<keyword evidence="12 13" id="KW-0464">Manganese</keyword>
<dbReference type="EC" id="3.1.12.1" evidence="3 13"/>
<dbReference type="RefSeq" id="WP_115640527.1">
    <property type="nucleotide sequence ID" value="NZ_UFWZ01000001.1"/>
</dbReference>
<dbReference type="InterPro" id="IPR022765">
    <property type="entry name" value="Dna2/Cas4_DUF83"/>
</dbReference>
<evidence type="ECO:0000256" key="4">
    <source>
        <dbReference type="ARBA" id="ARBA00020049"/>
    </source>
</evidence>
<evidence type="ECO:0000256" key="7">
    <source>
        <dbReference type="ARBA" id="ARBA00022801"/>
    </source>
</evidence>
<dbReference type="GO" id="GO:0004527">
    <property type="term" value="F:exonuclease activity"/>
    <property type="evidence" value="ECO:0007669"/>
    <property type="project" value="UniProtKB-KW"/>
</dbReference>
<evidence type="ECO:0000256" key="5">
    <source>
        <dbReference type="ARBA" id="ARBA00022722"/>
    </source>
</evidence>
<dbReference type="PANTHER" id="PTHR36531">
    <property type="entry name" value="CRISPR-ASSOCIATED EXONUCLEASE CAS4"/>
    <property type="match status" value="1"/>
</dbReference>
<gene>
    <name evidence="15" type="ORF">NCTC9836_00741</name>
</gene>
<dbReference type="AlphaFoldDB" id="A0A381J7R2"/>
<comment type="cofactor">
    <cofactor evidence="1">
        <name>[4Fe-4S] cluster</name>
        <dbReference type="ChEBI" id="CHEBI:49883"/>
    </cofactor>
</comment>
<keyword evidence="9 13" id="KW-0408">Iron</keyword>